<keyword evidence="2" id="KW-0732">Signal</keyword>
<accession>A0A1W2TPV3</accession>
<dbReference type="OrthoDB" id="3540210at2759"/>
<evidence type="ECO:0000313" key="4">
    <source>
        <dbReference type="Proteomes" id="UP000054516"/>
    </source>
</evidence>
<gene>
    <name evidence="3" type="ORF">SAMD00023353_4500100</name>
</gene>
<feature type="compositionally biased region" description="Polar residues" evidence="1">
    <location>
        <begin position="100"/>
        <end position="109"/>
    </location>
</feature>
<reference evidence="3" key="1">
    <citation type="submission" date="2016-03" db="EMBL/GenBank/DDBJ databases">
        <title>Draft genome sequence of Rosellinia necatrix.</title>
        <authorList>
            <person name="Kanematsu S."/>
        </authorList>
    </citation>
    <scope>NUCLEOTIDE SEQUENCE [LARGE SCALE GENOMIC DNA]</scope>
    <source>
        <strain evidence="3">W97</strain>
    </source>
</reference>
<protein>
    <submittedName>
        <fullName evidence="3">Putative cytochrome p450</fullName>
    </submittedName>
</protein>
<feature type="compositionally biased region" description="Low complexity" evidence="1">
    <location>
        <begin position="110"/>
        <end position="128"/>
    </location>
</feature>
<name>A0A1W2TPV3_ROSNE</name>
<organism evidence="3">
    <name type="scientific">Rosellinia necatrix</name>
    <name type="common">White root-rot fungus</name>
    <dbReference type="NCBI Taxonomy" id="77044"/>
    <lineage>
        <taxon>Eukaryota</taxon>
        <taxon>Fungi</taxon>
        <taxon>Dikarya</taxon>
        <taxon>Ascomycota</taxon>
        <taxon>Pezizomycotina</taxon>
        <taxon>Sordariomycetes</taxon>
        <taxon>Xylariomycetidae</taxon>
        <taxon>Xylariales</taxon>
        <taxon>Xylariaceae</taxon>
        <taxon>Rosellinia</taxon>
    </lineage>
</organism>
<feature type="signal peptide" evidence="2">
    <location>
        <begin position="1"/>
        <end position="26"/>
    </location>
</feature>
<dbReference type="Proteomes" id="UP000054516">
    <property type="component" value="Unassembled WGS sequence"/>
</dbReference>
<evidence type="ECO:0000256" key="2">
    <source>
        <dbReference type="SAM" id="SignalP"/>
    </source>
</evidence>
<keyword evidence="4" id="KW-1185">Reference proteome</keyword>
<evidence type="ECO:0000256" key="1">
    <source>
        <dbReference type="SAM" id="MobiDB-lite"/>
    </source>
</evidence>
<feature type="chain" id="PRO_5013389062" evidence="2">
    <location>
        <begin position="27"/>
        <end position="160"/>
    </location>
</feature>
<dbReference type="EMBL" id="DF977490">
    <property type="protein sequence ID" value="GAP90438.2"/>
    <property type="molecule type" value="Genomic_DNA"/>
</dbReference>
<feature type="region of interest" description="Disordered" evidence="1">
    <location>
        <begin position="93"/>
        <end position="160"/>
    </location>
</feature>
<evidence type="ECO:0000313" key="3">
    <source>
        <dbReference type="EMBL" id="GAP90438.2"/>
    </source>
</evidence>
<proteinExistence type="predicted"/>
<sequence length="160" mass="17352">MFGLVFKYAVGFILALSSYSVEPASAWLYKRSYGQYKHLEWATNATLQLQRLAHESIRQGTWSKGTDTIPITEEDETLALLDISNLQHPVLRAPDKEEGVSSQSQSVNGNTSAANDNDATNDDAASATVIHSDLVVEGEGNHDPPTIPPINVAGDDIIDN</sequence>
<dbReference type="AlphaFoldDB" id="A0A1W2TPV3"/>